<dbReference type="AlphaFoldDB" id="A0A160FJN3"/>
<keyword evidence="2" id="KW-1185">Reference proteome</keyword>
<protein>
    <submittedName>
        <fullName evidence="1">Uncharacterized protein</fullName>
    </submittedName>
</protein>
<reference evidence="1 2" key="1">
    <citation type="journal article" date="2016" name="Gene">
        <title>PacBio SMRT assembly of a complex multi-replicon genome reveals chlorocatechol degradative operon in a region of genome plasticity.</title>
        <authorList>
            <person name="Ricker N."/>
            <person name="Shen S.Y."/>
            <person name="Goordial J."/>
            <person name="Jin S."/>
            <person name="Fulthorpe R.R."/>
        </authorList>
    </citation>
    <scope>NUCLEOTIDE SEQUENCE [LARGE SCALE GENOMIC DNA]</scope>
    <source>
        <strain evidence="1 2">OLGA172</strain>
    </source>
</reference>
<accession>A0A160FJN3</accession>
<evidence type="ECO:0000313" key="1">
    <source>
        <dbReference type="EMBL" id="ANB72166.1"/>
    </source>
</evidence>
<evidence type="ECO:0000313" key="2">
    <source>
        <dbReference type="Proteomes" id="UP000076852"/>
    </source>
</evidence>
<organism evidence="1 2">
    <name type="scientific">Paraburkholderia phytofirmans OLGA172</name>
    <dbReference type="NCBI Taxonomy" id="1417228"/>
    <lineage>
        <taxon>Bacteria</taxon>
        <taxon>Pseudomonadati</taxon>
        <taxon>Pseudomonadota</taxon>
        <taxon>Betaproteobacteria</taxon>
        <taxon>Burkholderiales</taxon>
        <taxon>Burkholderiaceae</taxon>
        <taxon>Paraburkholderia</taxon>
    </lineage>
</organism>
<gene>
    <name evidence="1" type="ORF">AYM40_07145</name>
</gene>
<dbReference type="KEGG" id="buz:AYM40_07145"/>
<name>A0A160FJN3_9BURK</name>
<proteinExistence type="predicted"/>
<dbReference type="EMBL" id="CP014578">
    <property type="protein sequence ID" value="ANB72166.1"/>
    <property type="molecule type" value="Genomic_DNA"/>
</dbReference>
<sequence>MFRASKAGPLATVAKTDQRCLQFLPGLYNEDDPDYVAPDRFARFACGEKAASMAYSWSITEFVCAASASVNVGSRRTKG</sequence>
<dbReference type="Proteomes" id="UP000076852">
    <property type="component" value="Chromosome 1"/>
</dbReference>